<keyword evidence="6 17" id="KW-0812">Transmembrane</keyword>
<evidence type="ECO:0000256" key="11">
    <source>
        <dbReference type="ARBA" id="ARBA00023157"/>
    </source>
</evidence>
<evidence type="ECO:0000256" key="16">
    <source>
        <dbReference type="SAM" id="MobiDB-lite"/>
    </source>
</evidence>
<evidence type="ECO:0000256" key="8">
    <source>
        <dbReference type="ARBA" id="ARBA00022989"/>
    </source>
</evidence>
<dbReference type="InterPro" id="IPR015526">
    <property type="entry name" value="Frizzled/SFRP"/>
</dbReference>
<dbReference type="PROSITE" id="PS50038">
    <property type="entry name" value="FZ"/>
    <property type="match status" value="1"/>
</dbReference>
<sequence>MSAARSALLLVAVAFLTTATVGVQIGADQSPRVCEPIRIELCRGIGYNETSMPNLVGHELQADADFTLKTFSPLIQYGCSAQLHFFLCSAYVPMCTSKVPEPIGPCRGLCETVRDRCNPVLQGFGFPWPTALDCNRFPKENNHEHMCMEGPGEPGGNTIVGQGIIPGGNGAHFSPPISKITSTYQTSCQGLTKSHHYVRLNRSGRCAPLCESDILFDQHEKYVAEIWVTAWSYAALGTAVIATLCLIFSEAKWDKLLMPLVTCHSLVAVGWTIRFVAGRNATACGYDPQLPGVSLLLIDGLSNAPCAATFLLRYYFGMSAGVWWSILCLEWHRGIRRARSDINEPAVVSTSNNNNNNNNNKLSKNKKNETFSTLSQLAAWGLPALQTVAVLVARNVDADELLGACYVGNQNDKNLRLLVATPLSSYWIFGSVNLFAGYLVYRRNRTPPPILPGSLQAPVSIFNLNGVGTFLFIYCVPSALLLIAVFYEFANSDVWLNLPQPSFEPTPPVKAPMWPFMTRAFMELMLGVVSSAWVLGPRITTFYKNRFGPKYKQTPVKYPSTAYSTASYQTVCQPSSVLTMDKMSRMPRKYPPHTVRKPRGYKMSSQSLAYNGSETVL</sequence>
<organism evidence="21 22">
    <name type="scientific">Hermetia illucens</name>
    <name type="common">Black soldier fly</name>
    <dbReference type="NCBI Taxonomy" id="343691"/>
    <lineage>
        <taxon>Eukaryota</taxon>
        <taxon>Metazoa</taxon>
        <taxon>Ecdysozoa</taxon>
        <taxon>Arthropoda</taxon>
        <taxon>Hexapoda</taxon>
        <taxon>Insecta</taxon>
        <taxon>Pterygota</taxon>
        <taxon>Neoptera</taxon>
        <taxon>Endopterygota</taxon>
        <taxon>Diptera</taxon>
        <taxon>Brachycera</taxon>
        <taxon>Stratiomyomorpha</taxon>
        <taxon>Stratiomyidae</taxon>
        <taxon>Hermetiinae</taxon>
        <taxon>Hermetia</taxon>
    </lineage>
</organism>
<feature type="disulfide bond" evidence="15">
    <location>
        <begin position="42"/>
        <end position="88"/>
    </location>
</feature>
<dbReference type="InterPro" id="IPR041765">
    <property type="entry name" value="FZ4_CRD"/>
</dbReference>
<dbReference type="SMART" id="SM00063">
    <property type="entry name" value="FRI"/>
    <property type="match status" value="1"/>
</dbReference>
<dbReference type="FunCoup" id="A0A7R8UFJ8">
    <property type="interactions" value="267"/>
</dbReference>
<comment type="similarity">
    <text evidence="2">Belongs to the G-protein coupled receptor Fz/Smo family.</text>
</comment>
<keyword evidence="5" id="KW-0879">Wnt signaling pathway</keyword>
<dbReference type="GO" id="GO:0035567">
    <property type="term" value="P:non-canonical Wnt signaling pathway"/>
    <property type="evidence" value="ECO:0007669"/>
    <property type="project" value="TreeGrafter"/>
</dbReference>
<dbReference type="EMBL" id="LR899009">
    <property type="protein sequence ID" value="CAD7079102.1"/>
    <property type="molecule type" value="Genomic_DNA"/>
</dbReference>
<feature type="transmembrane region" description="Helical" evidence="17">
    <location>
        <begin position="462"/>
        <end position="487"/>
    </location>
</feature>
<feature type="transmembrane region" description="Helical" evidence="17">
    <location>
        <begin position="256"/>
        <end position="277"/>
    </location>
</feature>
<dbReference type="InParanoid" id="A0A7R8UFJ8"/>
<accession>A0A7R8UFJ8</accession>
<dbReference type="InterPro" id="IPR036790">
    <property type="entry name" value="Frizzled_dom_sf"/>
</dbReference>
<dbReference type="PROSITE" id="PS50261">
    <property type="entry name" value="G_PROTEIN_RECEP_F2_4"/>
    <property type="match status" value="1"/>
</dbReference>
<dbReference type="FunFam" id="1.20.1070.10:FF:000364">
    <property type="entry name" value="Frizzled receptor 4"/>
    <property type="match status" value="1"/>
</dbReference>
<feature type="domain" description="G-protein coupled receptors family 2 profile 2" evidence="20">
    <location>
        <begin position="221"/>
        <end position="534"/>
    </location>
</feature>
<feature type="signal peptide" evidence="18">
    <location>
        <begin position="1"/>
        <end position="22"/>
    </location>
</feature>
<feature type="transmembrane region" description="Helical" evidence="17">
    <location>
        <begin position="371"/>
        <end position="393"/>
    </location>
</feature>
<dbReference type="InterPro" id="IPR000539">
    <property type="entry name" value="Frizzled/Smoothened_7TM"/>
</dbReference>
<dbReference type="Gene3D" id="1.20.1070.10">
    <property type="entry name" value="Rhodopsin 7-helix transmembrane proteins"/>
    <property type="match status" value="1"/>
</dbReference>
<evidence type="ECO:0000256" key="3">
    <source>
        <dbReference type="ARBA" id="ARBA00018149"/>
    </source>
</evidence>
<gene>
    <name evidence="21" type="ORF">HERILL_LOCUS2335</name>
</gene>
<evidence type="ECO:0000256" key="6">
    <source>
        <dbReference type="ARBA" id="ARBA00022692"/>
    </source>
</evidence>
<dbReference type="Proteomes" id="UP000594454">
    <property type="component" value="Chromosome 1"/>
</dbReference>
<keyword evidence="9" id="KW-0297">G-protein coupled receptor</keyword>
<feature type="disulfide bond" evidence="15">
    <location>
        <begin position="110"/>
        <end position="134"/>
    </location>
</feature>
<name>A0A7R8UFJ8_HERIL</name>
<keyword evidence="7 18" id="KW-0732">Signal</keyword>
<evidence type="ECO:0000256" key="10">
    <source>
        <dbReference type="ARBA" id="ARBA00023136"/>
    </source>
</evidence>
<feature type="disulfide bond" evidence="15">
    <location>
        <begin position="106"/>
        <end position="147"/>
    </location>
</feature>
<feature type="transmembrane region" description="Helical" evidence="17">
    <location>
        <begin position="311"/>
        <end position="329"/>
    </location>
</feature>
<keyword evidence="8 17" id="KW-1133">Transmembrane helix</keyword>
<evidence type="ECO:0000313" key="21">
    <source>
        <dbReference type="EMBL" id="CAD7079102.1"/>
    </source>
</evidence>
<dbReference type="PANTHER" id="PTHR11309">
    <property type="entry name" value="FRIZZLED"/>
    <property type="match status" value="1"/>
</dbReference>
<evidence type="ECO:0000256" key="7">
    <source>
        <dbReference type="ARBA" id="ARBA00022729"/>
    </source>
</evidence>
<keyword evidence="10 17" id="KW-0472">Membrane</keyword>
<dbReference type="GO" id="GO:0060070">
    <property type="term" value="P:canonical Wnt signaling pathway"/>
    <property type="evidence" value="ECO:0007669"/>
    <property type="project" value="TreeGrafter"/>
</dbReference>
<dbReference type="Pfam" id="PF01392">
    <property type="entry name" value="Fz"/>
    <property type="match status" value="1"/>
</dbReference>
<evidence type="ECO:0000256" key="2">
    <source>
        <dbReference type="ARBA" id="ARBA00008077"/>
    </source>
</evidence>
<feature type="chain" id="PRO_5031195310" description="Frizzled-4" evidence="18">
    <location>
        <begin position="23"/>
        <end position="617"/>
    </location>
</feature>
<evidence type="ECO:0000256" key="17">
    <source>
        <dbReference type="SAM" id="Phobius"/>
    </source>
</evidence>
<feature type="disulfide bond" evidence="15">
    <location>
        <begin position="34"/>
        <end position="95"/>
    </location>
</feature>
<evidence type="ECO:0000256" key="13">
    <source>
        <dbReference type="ARBA" id="ARBA00023180"/>
    </source>
</evidence>
<dbReference type="GO" id="GO:0004930">
    <property type="term" value="F:G protein-coupled receptor activity"/>
    <property type="evidence" value="ECO:0007669"/>
    <property type="project" value="UniProtKB-KW"/>
</dbReference>
<dbReference type="OrthoDB" id="5959102at2759"/>
<proteinExistence type="inferred from homology"/>
<keyword evidence="13" id="KW-0325">Glycoprotein</keyword>
<feature type="transmembrane region" description="Helical" evidence="17">
    <location>
        <begin position="516"/>
        <end position="536"/>
    </location>
</feature>
<keyword evidence="14" id="KW-0807">Transducer</keyword>
<dbReference type="AlphaFoldDB" id="A0A7R8UFJ8"/>
<dbReference type="SUPFAM" id="SSF63501">
    <property type="entry name" value="Frizzled cysteine-rich domain"/>
    <property type="match status" value="1"/>
</dbReference>
<reference evidence="21 22" key="1">
    <citation type="submission" date="2020-11" db="EMBL/GenBank/DDBJ databases">
        <authorList>
            <person name="Wallbank WR R."/>
            <person name="Pardo Diaz C."/>
            <person name="Kozak K."/>
            <person name="Martin S."/>
            <person name="Jiggins C."/>
            <person name="Moest M."/>
            <person name="Warren A I."/>
            <person name="Generalovic N T."/>
            <person name="Byers J.R.P. K."/>
            <person name="Montejo-Kovacevich G."/>
            <person name="Yen C E."/>
        </authorList>
    </citation>
    <scope>NUCLEOTIDE SEQUENCE [LARGE SCALE GENOMIC DNA]</scope>
</reference>
<keyword evidence="11 15" id="KW-1015">Disulfide bond</keyword>
<evidence type="ECO:0000256" key="9">
    <source>
        <dbReference type="ARBA" id="ARBA00023040"/>
    </source>
</evidence>
<feature type="compositionally biased region" description="Low complexity" evidence="16">
    <location>
        <begin position="351"/>
        <end position="362"/>
    </location>
</feature>
<dbReference type="FunFam" id="1.10.2000.10:FF:000008">
    <property type="entry name" value="Frizzled receptor 4"/>
    <property type="match status" value="1"/>
</dbReference>
<keyword evidence="4" id="KW-0217">Developmental protein</keyword>
<feature type="region of interest" description="Disordered" evidence="16">
    <location>
        <begin position="346"/>
        <end position="365"/>
    </location>
</feature>
<evidence type="ECO:0000256" key="5">
    <source>
        <dbReference type="ARBA" id="ARBA00022687"/>
    </source>
</evidence>
<dbReference type="PANTHER" id="PTHR11309:SF99">
    <property type="entry name" value="FRIZZLED-4"/>
    <property type="match status" value="1"/>
</dbReference>
<dbReference type="InterPro" id="IPR017981">
    <property type="entry name" value="GPCR_2-like_7TM"/>
</dbReference>
<evidence type="ECO:0000256" key="12">
    <source>
        <dbReference type="ARBA" id="ARBA00023170"/>
    </source>
</evidence>
<keyword evidence="12" id="KW-0675">Receptor</keyword>
<feature type="transmembrane region" description="Helical" evidence="17">
    <location>
        <begin position="230"/>
        <end position="249"/>
    </location>
</feature>
<dbReference type="InterPro" id="IPR020067">
    <property type="entry name" value="Frizzled_dom"/>
</dbReference>
<evidence type="ECO:0000259" key="20">
    <source>
        <dbReference type="PROSITE" id="PS50261"/>
    </source>
</evidence>
<dbReference type="GO" id="GO:0017147">
    <property type="term" value="F:Wnt-protein binding"/>
    <property type="evidence" value="ECO:0007669"/>
    <property type="project" value="TreeGrafter"/>
</dbReference>
<dbReference type="GO" id="GO:0016020">
    <property type="term" value="C:membrane"/>
    <property type="evidence" value="ECO:0007669"/>
    <property type="project" value="UniProtKB-SubCell"/>
</dbReference>
<evidence type="ECO:0000313" key="22">
    <source>
        <dbReference type="Proteomes" id="UP000594454"/>
    </source>
</evidence>
<protein>
    <recommendedName>
        <fullName evidence="3">Frizzled-4</fullName>
    </recommendedName>
</protein>
<dbReference type="SMART" id="SM01330">
    <property type="entry name" value="Frizzled"/>
    <property type="match status" value="1"/>
</dbReference>
<evidence type="ECO:0000256" key="14">
    <source>
        <dbReference type="ARBA" id="ARBA00023224"/>
    </source>
</evidence>
<dbReference type="PRINTS" id="PR00489">
    <property type="entry name" value="FRIZZLED"/>
</dbReference>
<feature type="transmembrane region" description="Helical" evidence="17">
    <location>
        <begin position="423"/>
        <end position="441"/>
    </location>
</feature>
<feature type="disulfide bond" evidence="15">
    <location>
        <begin position="79"/>
        <end position="117"/>
    </location>
</feature>
<dbReference type="CDD" id="cd07448">
    <property type="entry name" value="CRD_FZ4"/>
    <property type="match status" value="1"/>
</dbReference>
<evidence type="ECO:0000259" key="19">
    <source>
        <dbReference type="PROSITE" id="PS50038"/>
    </source>
</evidence>
<evidence type="ECO:0000256" key="4">
    <source>
        <dbReference type="ARBA" id="ARBA00022473"/>
    </source>
</evidence>
<keyword evidence="22" id="KW-1185">Reference proteome</keyword>
<evidence type="ECO:0000256" key="15">
    <source>
        <dbReference type="PROSITE-ProRule" id="PRU00090"/>
    </source>
</evidence>
<dbReference type="GO" id="GO:0005615">
    <property type="term" value="C:extracellular space"/>
    <property type="evidence" value="ECO:0007669"/>
    <property type="project" value="TreeGrafter"/>
</dbReference>
<dbReference type="Pfam" id="PF01534">
    <property type="entry name" value="Frizzled"/>
    <property type="match status" value="2"/>
</dbReference>
<comment type="subcellular location">
    <subcellularLocation>
        <location evidence="1">Membrane</location>
        <topology evidence="1">Multi-pass membrane protein</topology>
    </subcellularLocation>
</comment>
<feature type="domain" description="FZ" evidence="19">
    <location>
        <begin position="29"/>
        <end position="150"/>
    </location>
</feature>
<evidence type="ECO:0000256" key="1">
    <source>
        <dbReference type="ARBA" id="ARBA00004141"/>
    </source>
</evidence>
<evidence type="ECO:0000256" key="18">
    <source>
        <dbReference type="SAM" id="SignalP"/>
    </source>
</evidence>
<dbReference type="Gene3D" id="1.10.2000.10">
    <property type="entry name" value="Frizzled cysteine-rich domain"/>
    <property type="match status" value="1"/>
</dbReference>